<dbReference type="CDD" id="cd11614">
    <property type="entry name" value="SAF_CpaB_FlgA_like"/>
    <property type="match status" value="1"/>
</dbReference>
<organism evidence="2 3">
    <name type="scientific">Aliidongia dinghuensis</name>
    <dbReference type="NCBI Taxonomy" id="1867774"/>
    <lineage>
        <taxon>Bacteria</taxon>
        <taxon>Pseudomonadati</taxon>
        <taxon>Pseudomonadota</taxon>
        <taxon>Alphaproteobacteria</taxon>
        <taxon>Rhodospirillales</taxon>
        <taxon>Dongiaceae</taxon>
        <taxon>Aliidongia</taxon>
    </lineage>
</organism>
<dbReference type="InterPro" id="IPR017592">
    <property type="entry name" value="Pilus_assmbl_Flp-typ_CpaB"/>
</dbReference>
<comment type="caution">
    <text evidence="2">The sequence shown here is derived from an EMBL/GenBank/DDBJ whole genome shotgun (WGS) entry which is preliminary data.</text>
</comment>
<protein>
    <recommendedName>
        <fullName evidence="1">SAF domain-containing protein</fullName>
    </recommendedName>
</protein>
<feature type="domain" description="SAF" evidence="1">
    <location>
        <begin position="33"/>
        <end position="99"/>
    </location>
</feature>
<sequence>MKARGLALLGVSALLGFVAIAWVQKPPAPSGMVKIVVAKTALNFGDRLTPEKLQLIEYPPAAVPPGAFNDIEQLAGPAEDRVVLRTIDPEEPILASKVSGTGGRAILSTVIDKDMRAVTISVNDVKGVAGFVQPGDRVDVLLTRNTNSNAPEDQRNDILLQNVKVLGVDQQADDKKDKPVVAKAVTLEVTPDDGQKLTLAASIGNLSLALRNFANPDAVQPRSLSVADLVPSKPKNDPTPVVVRKPSPKVEILRGTDSTTYDVTKEGYQGVRGVQTASRK</sequence>
<dbReference type="RefSeq" id="WP_189045128.1">
    <property type="nucleotide sequence ID" value="NZ_BMJQ01000004.1"/>
</dbReference>
<dbReference type="InterPro" id="IPR013974">
    <property type="entry name" value="SAF"/>
</dbReference>
<evidence type="ECO:0000259" key="1">
    <source>
        <dbReference type="SMART" id="SM00858"/>
    </source>
</evidence>
<reference evidence="2" key="2">
    <citation type="submission" date="2020-09" db="EMBL/GenBank/DDBJ databases">
        <authorList>
            <person name="Sun Q."/>
            <person name="Zhou Y."/>
        </authorList>
    </citation>
    <scope>NUCLEOTIDE SEQUENCE</scope>
    <source>
        <strain evidence="2">CGMCC 1.15725</strain>
    </source>
</reference>
<dbReference type="SMART" id="SM00858">
    <property type="entry name" value="SAF"/>
    <property type="match status" value="1"/>
</dbReference>
<dbReference type="NCBIfam" id="TIGR03177">
    <property type="entry name" value="pilus_cpaB"/>
    <property type="match status" value="1"/>
</dbReference>
<evidence type="ECO:0000313" key="3">
    <source>
        <dbReference type="Proteomes" id="UP000646365"/>
    </source>
</evidence>
<dbReference type="Pfam" id="PF16976">
    <property type="entry name" value="RcpC"/>
    <property type="match status" value="1"/>
</dbReference>
<gene>
    <name evidence="2" type="ORF">GCM10011611_20060</name>
</gene>
<name>A0A8J3E2Z3_9PROT</name>
<evidence type="ECO:0000313" key="2">
    <source>
        <dbReference type="EMBL" id="GGF14287.1"/>
    </source>
</evidence>
<dbReference type="Pfam" id="PF08666">
    <property type="entry name" value="SAF"/>
    <property type="match status" value="1"/>
</dbReference>
<dbReference type="Proteomes" id="UP000646365">
    <property type="component" value="Unassembled WGS sequence"/>
</dbReference>
<accession>A0A8J3E2Z3</accession>
<dbReference type="EMBL" id="BMJQ01000004">
    <property type="protein sequence ID" value="GGF14287.1"/>
    <property type="molecule type" value="Genomic_DNA"/>
</dbReference>
<dbReference type="InterPro" id="IPR031571">
    <property type="entry name" value="RcpC_dom"/>
</dbReference>
<keyword evidence="3" id="KW-1185">Reference proteome</keyword>
<proteinExistence type="predicted"/>
<reference evidence="2" key="1">
    <citation type="journal article" date="2014" name="Int. J. Syst. Evol. Microbiol.">
        <title>Complete genome sequence of Corynebacterium casei LMG S-19264T (=DSM 44701T), isolated from a smear-ripened cheese.</title>
        <authorList>
            <consortium name="US DOE Joint Genome Institute (JGI-PGF)"/>
            <person name="Walter F."/>
            <person name="Albersmeier A."/>
            <person name="Kalinowski J."/>
            <person name="Ruckert C."/>
        </authorList>
    </citation>
    <scope>NUCLEOTIDE SEQUENCE</scope>
    <source>
        <strain evidence="2">CGMCC 1.15725</strain>
    </source>
</reference>
<dbReference type="AlphaFoldDB" id="A0A8J3E2Z3"/>